<sequence length="63" mass="7590">MESGEFRSFSRIRWASEKVERWRMLVLGGKDIAKARSSISCRYQAHHCPRCRLYLFDEPEKHF</sequence>
<protein>
    <recommendedName>
        <fullName evidence="3">Transposase zinc-binding domain-containing protein</fullName>
    </recommendedName>
</protein>
<name>A0A918WH36_9BACT</name>
<comment type="caution">
    <text evidence="1">The sequence shown here is derived from an EMBL/GenBank/DDBJ whole genome shotgun (WGS) entry which is preliminary data.</text>
</comment>
<evidence type="ECO:0000313" key="2">
    <source>
        <dbReference type="Proteomes" id="UP000644507"/>
    </source>
</evidence>
<accession>A0A918WH36</accession>
<proteinExistence type="predicted"/>
<reference evidence="1" key="2">
    <citation type="submission" date="2020-09" db="EMBL/GenBank/DDBJ databases">
        <authorList>
            <person name="Sun Q."/>
            <person name="Kim S."/>
        </authorList>
    </citation>
    <scope>NUCLEOTIDE SEQUENCE</scope>
    <source>
        <strain evidence="1">KCTC 12988</strain>
    </source>
</reference>
<evidence type="ECO:0000313" key="1">
    <source>
        <dbReference type="EMBL" id="GHC46081.1"/>
    </source>
</evidence>
<keyword evidence="2" id="KW-1185">Reference proteome</keyword>
<dbReference type="EMBL" id="BMXI01000003">
    <property type="protein sequence ID" value="GHC46081.1"/>
    <property type="molecule type" value="Genomic_DNA"/>
</dbReference>
<dbReference type="Proteomes" id="UP000644507">
    <property type="component" value="Unassembled WGS sequence"/>
</dbReference>
<organism evidence="1 2">
    <name type="scientific">Roseibacillus persicicus</name>
    <dbReference type="NCBI Taxonomy" id="454148"/>
    <lineage>
        <taxon>Bacteria</taxon>
        <taxon>Pseudomonadati</taxon>
        <taxon>Verrucomicrobiota</taxon>
        <taxon>Verrucomicrobiia</taxon>
        <taxon>Verrucomicrobiales</taxon>
        <taxon>Verrucomicrobiaceae</taxon>
        <taxon>Roseibacillus</taxon>
    </lineage>
</organism>
<gene>
    <name evidence="1" type="ORF">GCM10007100_09480</name>
</gene>
<reference evidence="1" key="1">
    <citation type="journal article" date="2014" name="Int. J. Syst. Evol. Microbiol.">
        <title>Complete genome sequence of Corynebacterium casei LMG S-19264T (=DSM 44701T), isolated from a smear-ripened cheese.</title>
        <authorList>
            <consortium name="US DOE Joint Genome Institute (JGI-PGF)"/>
            <person name="Walter F."/>
            <person name="Albersmeier A."/>
            <person name="Kalinowski J."/>
            <person name="Ruckert C."/>
        </authorList>
    </citation>
    <scope>NUCLEOTIDE SEQUENCE</scope>
    <source>
        <strain evidence="1">KCTC 12988</strain>
    </source>
</reference>
<dbReference type="AlphaFoldDB" id="A0A918WH36"/>
<evidence type="ECO:0008006" key="3">
    <source>
        <dbReference type="Google" id="ProtNLM"/>
    </source>
</evidence>